<protein>
    <submittedName>
        <fullName evidence="2">Uncharacterized protein</fullName>
    </submittedName>
</protein>
<dbReference type="AlphaFoldDB" id="A0A4P5NNK6"/>
<sequence length="29" mass="3250">MKHEESLTSLRISFTTTLSVITLGAPFIR</sequence>
<keyword evidence="1" id="KW-1133">Transmembrane helix</keyword>
<dbReference type="EMBL" id="BDLU01000030">
    <property type="protein sequence ID" value="GCE82963.1"/>
    <property type="molecule type" value="Genomic_DNA"/>
</dbReference>
<name>A0A4P5NNK6_9PROT</name>
<proteinExistence type="predicted"/>
<reference evidence="3" key="1">
    <citation type="submission" date="2017-01" db="EMBL/GenBank/DDBJ databases">
        <title>Komagataeibacter sp. MSKU9 whole genome sequencing project.</title>
        <authorList>
            <person name="Matsutani M."/>
            <person name="Naloka K."/>
            <person name="Theeragool G."/>
            <person name="Yakushi T."/>
            <person name="Matsushita K."/>
        </authorList>
    </citation>
    <scope>NUCLEOTIDE SEQUENCE [LARGE SCALE GENOMIC DNA]</scope>
    <source>
        <strain evidence="3">MSKU9</strain>
    </source>
</reference>
<gene>
    <name evidence="2" type="ORF">MSKU9_1104</name>
</gene>
<evidence type="ECO:0000313" key="3">
    <source>
        <dbReference type="Proteomes" id="UP000315095"/>
    </source>
</evidence>
<keyword evidence="1" id="KW-0812">Transmembrane</keyword>
<accession>A0A4P5NNK6</accession>
<dbReference type="Proteomes" id="UP000315095">
    <property type="component" value="Unassembled WGS sequence"/>
</dbReference>
<evidence type="ECO:0000256" key="1">
    <source>
        <dbReference type="SAM" id="Phobius"/>
    </source>
</evidence>
<organism evidence="2 3">
    <name type="scientific">Komagataeibacter diospyri</name>
    <dbReference type="NCBI Taxonomy" id="1932662"/>
    <lineage>
        <taxon>Bacteria</taxon>
        <taxon>Pseudomonadati</taxon>
        <taxon>Pseudomonadota</taxon>
        <taxon>Alphaproteobacteria</taxon>
        <taxon>Acetobacterales</taxon>
        <taxon>Acetobacteraceae</taxon>
        <taxon>Komagataeibacter</taxon>
    </lineage>
</organism>
<keyword evidence="3" id="KW-1185">Reference proteome</keyword>
<evidence type="ECO:0000313" key="2">
    <source>
        <dbReference type="EMBL" id="GCE82963.1"/>
    </source>
</evidence>
<keyword evidence="1" id="KW-0472">Membrane</keyword>
<feature type="transmembrane region" description="Helical" evidence="1">
    <location>
        <begin position="12"/>
        <end position="28"/>
    </location>
</feature>
<comment type="caution">
    <text evidence="2">The sequence shown here is derived from an EMBL/GenBank/DDBJ whole genome shotgun (WGS) entry which is preliminary data.</text>
</comment>